<dbReference type="Gene3D" id="3.30.200.20">
    <property type="entry name" value="Phosphorylase Kinase, domain 1"/>
    <property type="match status" value="1"/>
</dbReference>
<keyword evidence="11" id="KW-0460">Magnesium</keyword>
<comment type="caution">
    <text evidence="18">The sequence shown here is derived from an EMBL/GenBank/DDBJ whole genome shotgun (WGS) entry which is preliminary data.</text>
</comment>
<evidence type="ECO:0000256" key="10">
    <source>
        <dbReference type="ARBA" id="ARBA00022840"/>
    </source>
</evidence>
<dbReference type="EMBL" id="JAKKPZ010000004">
    <property type="protein sequence ID" value="KAI1722295.1"/>
    <property type="molecule type" value="Genomic_DNA"/>
</dbReference>
<keyword evidence="9 18" id="KW-0418">Kinase</keyword>
<evidence type="ECO:0000256" key="14">
    <source>
        <dbReference type="ARBA" id="ARBA00048679"/>
    </source>
</evidence>
<keyword evidence="12" id="KW-0464">Manganese</keyword>
<dbReference type="GO" id="GO:0005524">
    <property type="term" value="F:ATP binding"/>
    <property type="evidence" value="ECO:0007669"/>
    <property type="project" value="UniProtKB-UniRule"/>
</dbReference>
<dbReference type="GO" id="GO:0004674">
    <property type="term" value="F:protein serine/threonine kinase activity"/>
    <property type="evidence" value="ECO:0007669"/>
    <property type="project" value="UniProtKB-KW"/>
</dbReference>
<evidence type="ECO:0000256" key="7">
    <source>
        <dbReference type="ARBA" id="ARBA00022723"/>
    </source>
</evidence>
<dbReference type="SUPFAM" id="SSF56112">
    <property type="entry name" value="Protein kinase-like (PK-like)"/>
    <property type="match status" value="1"/>
</dbReference>
<dbReference type="GO" id="GO:0046872">
    <property type="term" value="F:metal ion binding"/>
    <property type="evidence" value="ECO:0007669"/>
    <property type="project" value="UniProtKB-KW"/>
</dbReference>
<evidence type="ECO:0000256" key="9">
    <source>
        <dbReference type="ARBA" id="ARBA00022777"/>
    </source>
</evidence>
<dbReference type="PANTHER" id="PTHR24346">
    <property type="entry name" value="MAP/MICROTUBULE AFFINITY-REGULATING KINASE"/>
    <property type="match status" value="1"/>
</dbReference>
<sequence length="551" mass="62285">MAADEGSNQTKASERGFCKTPNLNVTIGAGDDDDPDAEEELEMFDMRSRMQSFALDDGSVMPPTIFVDDSDMMLLPTTSSSLLQESSPSGGDVAIIDDSESNMQRFVKDFFAADNRLFQAPDAGNFVEEIFTEKPPKFIGDYLFGNVIGEGSYSKVKEILHTKTLERRAVKIIKDKRLRKIPGGEQNVQREIEVLKRIHHVNVVELFEVFRIEEKQKLYIVMEFCVCSLQQMLDNCEEKKLPEFQAHIYFTQMIDGLDYLHAQGIIHKDIKPGNLLLSLDGKVKICDMGVAEVLHDGESHVDPRDDWCTTPQGTPKFQPPEVVSGSHRRFRGRPVDIWACGVTLFNVVSGEYPFEGDVIMKLFENITTQPLILPTTIKLSDSLAKLLRGMLEKHPEKRWNTVRIRQADWFTRKHEIEISRIVKVPETWSAGIVCAAHRPLGIYPALEQLYESFDDEGENLGDDNAIKASTQYETSEERCPAELEAKTVPTMKESECLTERKETVKPADTQRRKSSSATASGASGGLKFWKLFRWKNLKNSFQKSSKNPDAM</sequence>
<dbReference type="Pfam" id="PF00069">
    <property type="entry name" value="Pkinase"/>
    <property type="match status" value="1"/>
</dbReference>
<evidence type="ECO:0000256" key="3">
    <source>
        <dbReference type="ARBA" id="ARBA00009985"/>
    </source>
</evidence>
<dbReference type="InterPro" id="IPR011009">
    <property type="entry name" value="Kinase-like_dom_sf"/>
</dbReference>
<dbReference type="FunFam" id="3.30.200.20:FF:000235">
    <property type="entry name" value="serine/threonine-protein kinase STK11"/>
    <property type="match status" value="1"/>
</dbReference>
<dbReference type="GO" id="GO:0005737">
    <property type="term" value="C:cytoplasm"/>
    <property type="evidence" value="ECO:0007669"/>
    <property type="project" value="TreeGrafter"/>
</dbReference>
<keyword evidence="6" id="KW-0808">Transferase</keyword>
<keyword evidence="19" id="KW-1185">Reference proteome</keyword>
<keyword evidence="8 15" id="KW-0547">Nucleotide-binding</keyword>
<feature type="domain" description="Protein kinase" evidence="17">
    <location>
        <begin position="142"/>
        <end position="410"/>
    </location>
</feature>
<comment type="cofactor">
    <cofactor evidence="1">
        <name>Mn(2+)</name>
        <dbReference type="ChEBI" id="CHEBI:29035"/>
    </cofactor>
</comment>
<evidence type="ECO:0000313" key="19">
    <source>
        <dbReference type="Proteomes" id="UP001201812"/>
    </source>
</evidence>
<evidence type="ECO:0000259" key="17">
    <source>
        <dbReference type="PROSITE" id="PS50011"/>
    </source>
</evidence>
<evidence type="ECO:0000256" key="5">
    <source>
        <dbReference type="ARBA" id="ARBA00022527"/>
    </source>
</evidence>
<dbReference type="InterPro" id="IPR008271">
    <property type="entry name" value="Ser/Thr_kinase_AS"/>
</dbReference>
<evidence type="ECO:0000256" key="13">
    <source>
        <dbReference type="ARBA" id="ARBA00047899"/>
    </source>
</evidence>
<accession>A0AAD4NDF3</accession>
<protein>
    <recommendedName>
        <fullName evidence="4">non-specific serine/threonine protein kinase</fullName>
        <ecNumber evidence="4">2.7.11.1</ecNumber>
    </recommendedName>
</protein>
<feature type="binding site" evidence="15">
    <location>
        <position position="171"/>
    </location>
    <ligand>
        <name>ATP</name>
        <dbReference type="ChEBI" id="CHEBI:30616"/>
    </ligand>
</feature>
<dbReference type="SMART" id="SM00220">
    <property type="entry name" value="S_TKc"/>
    <property type="match status" value="1"/>
</dbReference>
<evidence type="ECO:0000256" key="12">
    <source>
        <dbReference type="ARBA" id="ARBA00023211"/>
    </source>
</evidence>
<dbReference type="Proteomes" id="UP001201812">
    <property type="component" value="Unassembled WGS sequence"/>
</dbReference>
<dbReference type="PROSITE" id="PS50011">
    <property type="entry name" value="PROTEIN_KINASE_DOM"/>
    <property type="match status" value="1"/>
</dbReference>
<proteinExistence type="inferred from homology"/>
<comment type="catalytic activity">
    <reaction evidence="13">
        <text>L-threonyl-[protein] + ATP = O-phospho-L-threonyl-[protein] + ADP + H(+)</text>
        <dbReference type="Rhea" id="RHEA:46608"/>
        <dbReference type="Rhea" id="RHEA-COMP:11060"/>
        <dbReference type="Rhea" id="RHEA-COMP:11605"/>
        <dbReference type="ChEBI" id="CHEBI:15378"/>
        <dbReference type="ChEBI" id="CHEBI:30013"/>
        <dbReference type="ChEBI" id="CHEBI:30616"/>
        <dbReference type="ChEBI" id="CHEBI:61977"/>
        <dbReference type="ChEBI" id="CHEBI:456216"/>
        <dbReference type="EC" id="2.7.11.1"/>
    </reaction>
</comment>
<feature type="compositionally biased region" description="Polar residues" evidence="16">
    <location>
        <begin position="1"/>
        <end position="11"/>
    </location>
</feature>
<name>A0AAD4NDF3_9BILA</name>
<dbReference type="InterPro" id="IPR017441">
    <property type="entry name" value="Protein_kinase_ATP_BS"/>
</dbReference>
<gene>
    <name evidence="18" type="ORF">DdX_04607</name>
</gene>
<dbReference type="GO" id="GO:0035556">
    <property type="term" value="P:intracellular signal transduction"/>
    <property type="evidence" value="ECO:0007669"/>
    <property type="project" value="TreeGrafter"/>
</dbReference>
<feature type="region of interest" description="Disordered" evidence="16">
    <location>
        <begin position="494"/>
        <end position="522"/>
    </location>
</feature>
<comment type="catalytic activity">
    <reaction evidence="14">
        <text>L-seryl-[protein] + ATP = O-phospho-L-seryl-[protein] + ADP + H(+)</text>
        <dbReference type="Rhea" id="RHEA:17989"/>
        <dbReference type="Rhea" id="RHEA-COMP:9863"/>
        <dbReference type="Rhea" id="RHEA-COMP:11604"/>
        <dbReference type="ChEBI" id="CHEBI:15378"/>
        <dbReference type="ChEBI" id="CHEBI:29999"/>
        <dbReference type="ChEBI" id="CHEBI:30616"/>
        <dbReference type="ChEBI" id="CHEBI:83421"/>
        <dbReference type="ChEBI" id="CHEBI:456216"/>
        <dbReference type="EC" id="2.7.11.1"/>
    </reaction>
</comment>
<evidence type="ECO:0000256" key="11">
    <source>
        <dbReference type="ARBA" id="ARBA00022842"/>
    </source>
</evidence>
<evidence type="ECO:0000256" key="16">
    <source>
        <dbReference type="SAM" id="MobiDB-lite"/>
    </source>
</evidence>
<reference evidence="18" key="1">
    <citation type="submission" date="2022-01" db="EMBL/GenBank/DDBJ databases">
        <title>Genome Sequence Resource for Two Populations of Ditylenchus destructor, the Migratory Endoparasitic Phytonematode.</title>
        <authorList>
            <person name="Zhang H."/>
            <person name="Lin R."/>
            <person name="Xie B."/>
        </authorList>
    </citation>
    <scope>NUCLEOTIDE SEQUENCE</scope>
    <source>
        <strain evidence="18">BazhouSP</strain>
    </source>
</reference>
<evidence type="ECO:0000256" key="6">
    <source>
        <dbReference type="ARBA" id="ARBA00022679"/>
    </source>
</evidence>
<dbReference type="FunFam" id="1.10.510.10:FF:000571">
    <property type="entry name" value="Maternal embryonic leucine zipper kinase"/>
    <property type="match status" value="1"/>
</dbReference>
<dbReference type="EC" id="2.7.11.1" evidence="4"/>
<dbReference type="AlphaFoldDB" id="A0AAD4NDF3"/>
<evidence type="ECO:0000313" key="18">
    <source>
        <dbReference type="EMBL" id="KAI1722295.1"/>
    </source>
</evidence>
<organism evidence="18 19">
    <name type="scientific">Ditylenchus destructor</name>
    <dbReference type="NCBI Taxonomy" id="166010"/>
    <lineage>
        <taxon>Eukaryota</taxon>
        <taxon>Metazoa</taxon>
        <taxon>Ecdysozoa</taxon>
        <taxon>Nematoda</taxon>
        <taxon>Chromadorea</taxon>
        <taxon>Rhabditida</taxon>
        <taxon>Tylenchina</taxon>
        <taxon>Tylenchomorpha</taxon>
        <taxon>Sphaerularioidea</taxon>
        <taxon>Anguinidae</taxon>
        <taxon>Anguininae</taxon>
        <taxon>Ditylenchus</taxon>
    </lineage>
</organism>
<dbReference type="PANTHER" id="PTHR24346:SF94">
    <property type="entry name" value="NON-SPECIFIC SERINE_THREONINE PROTEIN KINASE"/>
    <property type="match status" value="1"/>
</dbReference>
<keyword evidence="5" id="KW-0723">Serine/threonine-protein kinase</keyword>
<evidence type="ECO:0000256" key="4">
    <source>
        <dbReference type="ARBA" id="ARBA00012513"/>
    </source>
</evidence>
<keyword evidence="10 15" id="KW-0067">ATP-binding</keyword>
<dbReference type="InterPro" id="IPR000719">
    <property type="entry name" value="Prot_kinase_dom"/>
</dbReference>
<comment type="cofactor">
    <cofactor evidence="2">
        <name>Mg(2+)</name>
        <dbReference type="ChEBI" id="CHEBI:18420"/>
    </cofactor>
</comment>
<dbReference type="PROSITE" id="PS00108">
    <property type="entry name" value="PROTEIN_KINASE_ST"/>
    <property type="match status" value="1"/>
</dbReference>
<evidence type="ECO:0000256" key="1">
    <source>
        <dbReference type="ARBA" id="ARBA00001936"/>
    </source>
</evidence>
<feature type="compositionally biased region" description="Basic and acidic residues" evidence="16">
    <location>
        <begin position="494"/>
        <end position="511"/>
    </location>
</feature>
<comment type="similarity">
    <text evidence="3">Belongs to the protein kinase superfamily. CAMK Ser/Thr protein kinase family. LKB1 subfamily.</text>
</comment>
<evidence type="ECO:0000256" key="8">
    <source>
        <dbReference type="ARBA" id="ARBA00022741"/>
    </source>
</evidence>
<dbReference type="Gene3D" id="1.10.510.10">
    <property type="entry name" value="Transferase(Phosphotransferase) domain 1"/>
    <property type="match status" value="1"/>
</dbReference>
<evidence type="ECO:0000256" key="15">
    <source>
        <dbReference type="PROSITE-ProRule" id="PRU10141"/>
    </source>
</evidence>
<feature type="region of interest" description="Disordered" evidence="16">
    <location>
        <begin position="1"/>
        <end position="34"/>
    </location>
</feature>
<keyword evidence="7" id="KW-0479">Metal-binding</keyword>
<dbReference type="PROSITE" id="PS00107">
    <property type="entry name" value="PROTEIN_KINASE_ATP"/>
    <property type="match status" value="1"/>
</dbReference>
<evidence type="ECO:0000256" key="2">
    <source>
        <dbReference type="ARBA" id="ARBA00001946"/>
    </source>
</evidence>